<gene>
    <name evidence="1" type="ORF">N0F65_005075</name>
</gene>
<reference evidence="1" key="2">
    <citation type="journal article" date="2023" name="Microbiol Resour">
        <title>Decontamination and Annotation of the Draft Genome Sequence of the Oomycete Lagenidium giganteum ARSEF 373.</title>
        <authorList>
            <person name="Morgan W.R."/>
            <person name="Tartar A."/>
        </authorList>
    </citation>
    <scope>NUCLEOTIDE SEQUENCE</scope>
    <source>
        <strain evidence="1">ARSEF 373</strain>
    </source>
</reference>
<dbReference type="Proteomes" id="UP001146120">
    <property type="component" value="Unassembled WGS sequence"/>
</dbReference>
<keyword evidence="2" id="KW-1185">Reference proteome</keyword>
<evidence type="ECO:0000313" key="2">
    <source>
        <dbReference type="Proteomes" id="UP001146120"/>
    </source>
</evidence>
<evidence type="ECO:0000313" key="1">
    <source>
        <dbReference type="EMBL" id="DAZ93221.1"/>
    </source>
</evidence>
<dbReference type="EMBL" id="DAKRPA010000334">
    <property type="protein sequence ID" value="DAZ93221.1"/>
    <property type="molecule type" value="Genomic_DNA"/>
</dbReference>
<protein>
    <submittedName>
        <fullName evidence="1">Uncharacterized protein</fullName>
    </submittedName>
</protein>
<dbReference type="InterPro" id="IPR036397">
    <property type="entry name" value="RNaseH_sf"/>
</dbReference>
<dbReference type="Gene3D" id="3.30.420.10">
    <property type="entry name" value="Ribonuclease H-like superfamily/Ribonuclease H"/>
    <property type="match status" value="1"/>
</dbReference>
<dbReference type="GO" id="GO:0003676">
    <property type="term" value="F:nucleic acid binding"/>
    <property type="evidence" value="ECO:0007669"/>
    <property type="project" value="InterPro"/>
</dbReference>
<proteinExistence type="predicted"/>
<name>A0AAV2YGW5_9STRA</name>
<sequence length="232" mass="26014">MTTRNMANCHPSPSRCGRGTKLLLTASGPMASRHGGAMTIIGVDSRTRLVESRPVMDCTSLEAGRIVDPNCFAKYPRPACCLHDQGSANGIIERVHLSIGNEMRTTTIKSPEEWGLYLANVTFALRASYHSSPPAPIAFGRDMLVDLKHHTDWEAEHQRKVRQIQQHTGCRVFVRNDASPQSNLAASWKRPFEVIAIRDNGVLTLDKGRYVEHIHKRRVRPFNIRNRGKCHA</sequence>
<dbReference type="InterPro" id="IPR012337">
    <property type="entry name" value="RNaseH-like_sf"/>
</dbReference>
<organism evidence="1 2">
    <name type="scientific">Lagenidium giganteum</name>
    <dbReference type="NCBI Taxonomy" id="4803"/>
    <lineage>
        <taxon>Eukaryota</taxon>
        <taxon>Sar</taxon>
        <taxon>Stramenopiles</taxon>
        <taxon>Oomycota</taxon>
        <taxon>Peronosporomycetes</taxon>
        <taxon>Pythiales</taxon>
        <taxon>Pythiaceae</taxon>
    </lineage>
</organism>
<reference evidence="1" key="1">
    <citation type="submission" date="2022-11" db="EMBL/GenBank/DDBJ databases">
        <authorList>
            <person name="Morgan W.R."/>
            <person name="Tartar A."/>
        </authorList>
    </citation>
    <scope>NUCLEOTIDE SEQUENCE</scope>
    <source>
        <strain evidence="1">ARSEF 373</strain>
    </source>
</reference>
<dbReference type="SUPFAM" id="SSF53098">
    <property type="entry name" value="Ribonuclease H-like"/>
    <property type="match status" value="1"/>
</dbReference>
<dbReference type="AlphaFoldDB" id="A0AAV2YGW5"/>
<accession>A0AAV2YGW5</accession>
<comment type="caution">
    <text evidence="1">The sequence shown here is derived from an EMBL/GenBank/DDBJ whole genome shotgun (WGS) entry which is preliminary data.</text>
</comment>